<feature type="transmembrane region" description="Helical" evidence="1">
    <location>
        <begin position="48"/>
        <end position="66"/>
    </location>
</feature>
<accession>A0A1E1MLI3</accession>
<feature type="transmembrane region" description="Helical" evidence="1">
    <location>
        <begin position="21"/>
        <end position="42"/>
    </location>
</feature>
<organism evidence="2 3">
    <name type="scientific">Rhynchosporium secalis</name>
    <name type="common">Barley scald fungus</name>
    <dbReference type="NCBI Taxonomy" id="38038"/>
    <lineage>
        <taxon>Eukaryota</taxon>
        <taxon>Fungi</taxon>
        <taxon>Dikarya</taxon>
        <taxon>Ascomycota</taxon>
        <taxon>Pezizomycotina</taxon>
        <taxon>Leotiomycetes</taxon>
        <taxon>Helotiales</taxon>
        <taxon>Ploettnerulaceae</taxon>
        <taxon>Rhynchosporium</taxon>
    </lineage>
</organism>
<sequence>MDVMSRSYPTLERAFNAPRAIGLAVSLPLLALYTAIPTYPFVRPVFDAFLWIYTVALFLLAIVWIYDRFESNRLQYRYKIHRYDSQVWELTSWAQDPNAYRPVIHEYARYEIRWRSLLDPATLLSWGSIVGSLKKQAESHWRYDRELAEFVEVLAWKKENSKNCRDFQKQENEKINVPSWWQERWVDMLNILVSTANYRGLTLYYMASYGETMEESDDRKMLVDSICKEYIRLKGDKEFLRDIFQLQEWTRHVIPDNFDEELLLLCYSLEGATGIWEKIGEMEYQRSSEYKLAMMSPWTAKLWMYLDDIYRNVS</sequence>
<evidence type="ECO:0000313" key="2">
    <source>
        <dbReference type="EMBL" id="CZT49605.1"/>
    </source>
</evidence>
<keyword evidence="3" id="KW-1185">Reference proteome</keyword>
<dbReference type="Proteomes" id="UP000177625">
    <property type="component" value="Unassembled WGS sequence"/>
</dbReference>
<dbReference type="EMBL" id="FJVC01000388">
    <property type="protein sequence ID" value="CZT49605.1"/>
    <property type="molecule type" value="Genomic_DNA"/>
</dbReference>
<name>A0A1E1MLI3_RHYSE</name>
<evidence type="ECO:0000256" key="1">
    <source>
        <dbReference type="SAM" id="Phobius"/>
    </source>
</evidence>
<keyword evidence="1" id="KW-0812">Transmembrane</keyword>
<reference evidence="3" key="1">
    <citation type="submission" date="2016-03" db="EMBL/GenBank/DDBJ databases">
        <authorList>
            <person name="Guldener U."/>
        </authorList>
    </citation>
    <scope>NUCLEOTIDE SEQUENCE [LARGE SCALE GENOMIC DNA]</scope>
</reference>
<protein>
    <submittedName>
        <fullName evidence="2">Uncharacterized protein</fullName>
    </submittedName>
</protein>
<proteinExistence type="predicted"/>
<dbReference type="AlphaFoldDB" id="A0A1E1MLI3"/>
<gene>
    <name evidence="2" type="ORF">RSE6_10478</name>
</gene>
<keyword evidence="1" id="KW-0472">Membrane</keyword>
<evidence type="ECO:0000313" key="3">
    <source>
        <dbReference type="Proteomes" id="UP000177625"/>
    </source>
</evidence>
<keyword evidence="1" id="KW-1133">Transmembrane helix</keyword>